<feature type="signal peptide" evidence="2">
    <location>
        <begin position="1"/>
        <end position="28"/>
    </location>
</feature>
<name>A0AAU1UBM9_9ACTN</name>
<reference evidence="3" key="1">
    <citation type="submission" date="2022-10" db="EMBL/GenBank/DDBJ databases">
        <title>The complete genomes of actinobacterial strains from the NBC collection.</title>
        <authorList>
            <person name="Joergensen T.S."/>
            <person name="Alvarez Arevalo M."/>
            <person name="Sterndorff E.B."/>
            <person name="Faurdal D."/>
            <person name="Vuksanovic O."/>
            <person name="Mourched A.-S."/>
            <person name="Charusanti P."/>
            <person name="Shaw S."/>
            <person name="Blin K."/>
            <person name="Weber T."/>
        </authorList>
    </citation>
    <scope>NUCLEOTIDE SEQUENCE</scope>
    <source>
        <strain evidence="3">NBC_00119</strain>
    </source>
</reference>
<feature type="compositionally biased region" description="Basic and acidic residues" evidence="1">
    <location>
        <begin position="58"/>
        <end position="71"/>
    </location>
</feature>
<protein>
    <recommendedName>
        <fullName evidence="4">Lipoprotein</fullName>
    </recommendedName>
</protein>
<feature type="chain" id="PRO_5043782133" description="Lipoprotein" evidence="2">
    <location>
        <begin position="29"/>
        <end position="193"/>
    </location>
</feature>
<dbReference type="AlphaFoldDB" id="A0AAU1UBM9"/>
<dbReference type="EMBL" id="CP108195">
    <property type="protein sequence ID" value="WTS15311.1"/>
    <property type="molecule type" value="Genomic_DNA"/>
</dbReference>
<feature type="region of interest" description="Disordered" evidence="1">
    <location>
        <begin position="48"/>
        <end position="71"/>
    </location>
</feature>
<gene>
    <name evidence="3" type="ORF">OHU69_32320</name>
</gene>
<sequence length="193" mass="19175">MSKRSIAVTAAIAGAAALAATGINYAAAAGTEAAPAAAPAVRQAAAPAAAPLGGDSGQGKEKDNDYNKGNDHYRYEGRIQINERSYSAGSDGCITVVSGLGANSFNVRNDSWKTVEVFRGATCDNGAPVATVGPWSTSNSVSPHRVRGGVFVKHGVVGSFRVVHEFRGGHGGGGYGGGGYGGGGYGGGDDGGK</sequence>
<accession>A0AAU1UBM9</accession>
<evidence type="ECO:0008006" key="4">
    <source>
        <dbReference type="Google" id="ProtNLM"/>
    </source>
</evidence>
<proteinExistence type="predicted"/>
<evidence type="ECO:0000256" key="1">
    <source>
        <dbReference type="SAM" id="MobiDB-lite"/>
    </source>
</evidence>
<evidence type="ECO:0000313" key="3">
    <source>
        <dbReference type="EMBL" id="WTS15311.1"/>
    </source>
</evidence>
<keyword evidence="2" id="KW-0732">Signal</keyword>
<evidence type="ECO:0000256" key="2">
    <source>
        <dbReference type="SAM" id="SignalP"/>
    </source>
</evidence>
<organism evidence="3">
    <name type="scientific">Streptomyces sp. NBC_00119</name>
    <dbReference type="NCBI Taxonomy" id="2975659"/>
    <lineage>
        <taxon>Bacteria</taxon>
        <taxon>Bacillati</taxon>
        <taxon>Actinomycetota</taxon>
        <taxon>Actinomycetes</taxon>
        <taxon>Kitasatosporales</taxon>
        <taxon>Streptomycetaceae</taxon>
        <taxon>Streptomyces</taxon>
    </lineage>
</organism>